<proteinExistence type="predicted"/>
<dbReference type="AlphaFoldDB" id="A0AAU9ERZ5"/>
<sequence>MANSSPKSKHAAIIRLNGVPPALPVGSQEHAKASPSGFYLQTLCNSEGWFLGAEETWSNDTERPGQVTVSPTILAPYAWGVERRPQRSMAPPGEAGGKVRIQAEVKKRPPRAKREAAPGKG</sequence>
<name>A0AAU9ERZ5_9BACT</name>
<gene>
    <name evidence="2" type="ORF">FAK_04520</name>
</gene>
<feature type="region of interest" description="Disordered" evidence="1">
    <location>
        <begin position="84"/>
        <end position="121"/>
    </location>
</feature>
<evidence type="ECO:0000313" key="3">
    <source>
        <dbReference type="Proteomes" id="UP001366166"/>
    </source>
</evidence>
<dbReference type="KEGG" id="dmp:FAK_04520"/>
<evidence type="ECO:0000256" key="1">
    <source>
        <dbReference type="SAM" id="MobiDB-lite"/>
    </source>
</evidence>
<organism evidence="2 3">
    <name type="scientific">Desulfoferula mesophila</name>
    <dbReference type="NCBI Taxonomy" id="3058419"/>
    <lineage>
        <taxon>Bacteria</taxon>
        <taxon>Pseudomonadati</taxon>
        <taxon>Thermodesulfobacteriota</taxon>
        <taxon>Desulfarculia</taxon>
        <taxon>Desulfarculales</taxon>
        <taxon>Desulfarculaceae</taxon>
        <taxon>Desulfoferula</taxon>
    </lineage>
</organism>
<keyword evidence="3" id="KW-1185">Reference proteome</keyword>
<dbReference type="EMBL" id="AP028679">
    <property type="protein sequence ID" value="BEQ13386.1"/>
    <property type="molecule type" value="Genomic_DNA"/>
</dbReference>
<accession>A0AAU9ERZ5</accession>
<evidence type="ECO:0000313" key="2">
    <source>
        <dbReference type="EMBL" id="BEQ13386.1"/>
    </source>
</evidence>
<dbReference type="Proteomes" id="UP001366166">
    <property type="component" value="Chromosome"/>
</dbReference>
<reference evidence="3" key="1">
    <citation type="journal article" date="2023" name="Arch. Microbiol.">
        <title>Desulfoferula mesophilus gen. nov. sp. nov., a mesophilic sulfate-reducing bacterium isolated from a brackish lake sediment.</title>
        <authorList>
            <person name="Watanabe T."/>
            <person name="Yabe T."/>
            <person name="Tsuji J.M."/>
            <person name="Fukui M."/>
        </authorList>
    </citation>
    <scope>NUCLEOTIDE SEQUENCE [LARGE SCALE GENOMIC DNA]</scope>
    <source>
        <strain evidence="3">12FAK</strain>
    </source>
</reference>
<protein>
    <submittedName>
        <fullName evidence="2">Uncharacterized protein</fullName>
    </submittedName>
</protein>
<feature type="compositionally biased region" description="Basic and acidic residues" evidence="1">
    <location>
        <begin position="101"/>
        <end position="121"/>
    </location>
</feature>